<dbReference type="Proteomes" id="UP001524586">
    <property type="component" value="Unassembled WGS sequence"/>
</dbReference>
<keyword evidence="3" id="KW-1185">Reference proteome</keyword>
<feature type="domain" description="ATPase dynein-related AAA" evidence="1">
    <location>
        <begin position="82"/>
        <end position="220"/>
    </location>
</feature>
<comment type="caution">
    <text evidence="2">The sequence shown here is derived from an EMBL/GenBank/DDBJ whole genome shotgun (WGS) entry which is preliminary data.</text>
</comment>
<dbReference type="PANTHER" id="PTHR42759">
    <property type="entry name" value="MOXR FAMILY PROTEIN"/>
    <property type="match status" value="1"/>
</dbReference>
<evidence type="ECO:0000313" key="3">
    <source>
        <dbReference type="Proteomes" id="UP001524586"/>
    </source>
</evidence>
<sequence length="363" mass="39692">MTENTLRQPVEIQFKTELDALLGHDVALKLPKPDNWMLSPQAVVLYLMGGKTHDGTLISAKYIGQRRLIETAVATLATDRALLLLGVPGTAKSWVSEHIAAAVSGNSQQLIQCTSGIDENQIRYGWNYALLLAKGPSREALVATPLMRAMQSGTIVRFEELTRMGSDIQDTLITVLSEKVLPIPELNDAVHATQGFNLIATANDRDKGVNELSAALKRRFNVVVLPLPESPEQEIAIVKQRVADIGVGLRLPEIAPADKEIARLVTMFRELRNGETEDGRHKVKSPSSTLSAADAISVTVGAWSEAAYFGDGSIDAEKLANNIVGAVLKDPVQDRIALEEYLENVIKPRKDWRDLYAAVRESL</sequence>
<protein>
    <submittedName>
        <fullName evidence="2">AAA family ATPase</fullName>
    </submittedName>
</protein>
<organism evidence="2 3">
    <name type="scientific">Methylomonas rivi</name>
    <dbReference type="NCBI Taxonomy" id="2952226"/>
    <lineage>
        <taxon>Bacteria</taxon>
        <taxon>Pseudomonadati</taxon>
        <taxon>Pseudomonadota</taxon>
        <taxon>Gammaproteobacteria</taxon>
        <taxon>Methylococcales</taxon>
        <taxon>Methylococcaceae</taxon>
        <taxon>Methylomonas</taxon>
    </lineage>
</organism>
<dbReference type="PANTHER" id="PTHR42759:SF1">
    <property type="entry name" value="MAGNESIUM-CHELATASE SUBUNIT CHLD"/>
    <property type="match status" value="1"/>
</dbReference>
<dbReference type="EMBL" id="JANIBK010000128">
    <property type="protein sequence ID" value="MCQ8130131.1"/>
    <property type="molecule type" value="Genomic_DNA"/>
</dbReference>
<evidence type="ECO:0000259" key="1">
    <source>
        <dbReference type="Pfam" id="PF07728"/>
    </source>
</evidence>
<dbReference type="InterPro" id="IPR027417">
    <property type="entry name" value="P-loop_NTPase"/>
</dbReference>
<evidence type="ECO:0000313" key="2">
    <source>
        <dbReference type="EMBL" id="MCQ8130131.1"/>
    </source>
</evidence>
<dbReference type="SUPFAM" id="SSF52540">
    <property type="entry name" value="P-loop containing nucleoside triphosphate hydrolases"/>
    <property type="match status" value="1"/>
</dbReference>
<reference evidence="2 3" key="1">
    <citation type="submission" date="2022-07" db="EMBL/GenBank/DDBJ databases">
        <title>Methylomonas rivi sp. nov., Methylomonas rosea sp. nov., Methylomonas aureus sp. nov. and Methylomonas subterranea sp. nov., four novel methanotrophs isolated from a freshwater creek and the deep terrestrial subsurface.</title>
        <authorList>
            <person name="Abin C."/>
            <person name="Sankaranarayanan K."/>
            <person name="Garner C."/>
            <person name="Sindelar R."/>
            <person name="Kotary K."/>
            <person name="Garner R."/>
            <person name="Barclay S."/>
            <person name="Lawson P."/>
            <person name="Krumholz L."/>
        </authorList>
    </citation>
    <scope>NUCLEOTIDE SEQUENCE [LARGE SCALE GENOMIC DNA]</scope>
    <source>
        <strain evidence="2 3">WSC-6</strain>
    </source>
</reference>
<dbReference type="Pfam" id="PF07728">
    <property type="entry name" value="AAA_5"/>
    <property type="match status" value="1"/>
</dbReference>
<dbReference type="InterPro" id="IPR011704">
    <property type="entry name" value="ATPase_dyneun-rel_AAA"/>
</dbReference>
<proteinExistence type="predicted"/>
<name>A0ABT1UAP0_9GAMM</name>
<gene>
    <name evidence="2" type="ORF">NP596_16855</name>
</gene>
<dbReference type="InterPro" id="IPR050764">
    <property type="entry name" value="CbbQ/NirQ/NorQ/GpvN"/>
</dbReference>
<accession>A0ABT1UAP0</accession>
<dbReference type="RefSeq" id="WP_256616556.1">
    <property type="nucleotide sequence ID" value="NZ_JANIBK010000128.1"/>
</dbReference>
<dbReference type="Gene3D" id="3.40.50.300">
    <property type="entry name" value="P-loop containing nucleotide triphosphate hydrolases"/>
    <property type="match status" value="1"/>
</dbReference>